<proteinExistence type="predicted"/>
<dbReference type="GeneTree" id="ENSGT00940000153048"/>
<evidence type="ECO:0000256" key="3">
    <source>
        <dbReference type="ARBA" id="ARBA00043265"/>
    </source>
</evidence>
<reference evidence="5" key="1">
    <citation type="submission" date="2025-08" db="UniProtKB">
        <authorList>
            <consortium name="Ensembl"/>
        </authorList>
    </citation>
    <scope>IDENTIFICATION</scope>
</reference>
<evidence type="ECO:0000256" key="1">
    <source>
        <dbReference type="ARBA" id="ARBA00022859"/>
    </source>
</evidence>
<dbReference type="PANTHER" id="PTHR23267">
    <property type="entry name" value="IMMUNOGLOBULIN LIGHT CHAIN"/>
    <property type="match status" value="1"/>
</dbReference>
<keyword evidence="2" id="KW-1064">Adaptive immunity</keyword>
<dbReference type="Gene3D" id="2.60.40.10">
    <property type="entry name" value="Immunoglobulins"/>
    <property type="match status" value="1"/>
</dbReference>
<dbReference type="Pfam" id="PF07686">
    <property type="entry name" value="V-set"/>
    <property type="match status" value="1"/>
</dbReference>
<sequence length="115" mass="12549">DRNIAIQVTQSPASLPASLGDTVSITCRASQSVSSYVAWFQQQPGKAFKSLIYAASKLHSGVPSRFKGSGSGTDFTLTISGLQAEDVATYYCFQHHSYPPTRLSHHPLEVTARFW</sequence>
<dbReference type="AlphaFoldDB" id="A0A8C3WQ67"/>
<dbReference type="InterPro" id="IPR013106">
    <property type="entry name" value="Ig_V-set"/>
</dbReference>
<dbReference type="Proteomes" id="UP000694540">
    <property type="component" value="Unplaced"/>
</dbReference>
<evidence type="ECO:0000313" key="5">
    <source>
        <dbReference type="Ensembl" id="ENSCWAP00000018022.1"/>
    </source>
</evidence>
<protein>
    <recommendedName>
        <fullName evidence="4">Ig-like domain-containing protein</fullName>
    </recommendedName>
</protein>
<dbReference type="FunFam" id="2.60.40.10:FF:000212">
    <property type="entry name" value="Immunoglobulin kappa chain variable 12-38"/>
    <property type="match status" value="1"/>
</dbReference>
<dbReference type="GO" id="GO:0005576">
    <property type="term" value="C:extracellular region"/>
    <property type="evidence" value="ECO:0007669"/>
    <property type="project" value="UniProtKB-ARBA"/>
</dbReference>
<keyword evidence="6" id="KW-1185">Reference proteome</keyword>
<evidence type="ECO:0000259" key="4">
    <source>
        <dbReference type="PROSITE" id="PS50835"/>
    </source>
</evidence>
<organism evidence="5 6">
    <name type="scientific">Catagonus wagneri</name>
    <name type="common">Chacoan peccary</name>
    <dbReference type="NCBI Taxonomy" id="51154"/>
    <lineage>
        <taxon>Eukaryota</taxon>
        <taxon>Metazoa</taxon>
        <taxon>Chordata</taxon>
        <taxon>Craniata</taxon>
        <taxon>Vertebrata</taxon>
        <taxon>Euteleostomi</taxon>
        <taxon>Mammalia</taxon>
        <taxon>Eutheria</taxon>
        <taxon>Laurasiatheria</taxon>
        <taxon>Artiodactyla</taxon>
        <taxon>Suina</taxon>
        <taxon>Tayassuidae</taxon>
        <taxon>Catagonus</taxon>
    </lineage>
</organism>
<evidence type="ECO:0000256" key="2">
    <source>
        <dbReference type="ARBA" id="ARBA00023130"/>
    </source>
</evidence>
<dbReference type="GO" id="GO:0002250">
    <property type="term" value="P:adaptive immune response"/>
    <property type="evidence" value="ECO:0007669"/>
    <property type="project" value="UniProtKB-KW"/>
</dbReference>
<dbReference type="Ensembl" id="ENSCWAT00000019557.1">
    <property type="protein sequence ID" value="ENSCWAP00000018022.1"/>
    <property type="gene ID" value="ENSCWAG00000013890.1"/>
</dbReference>
<dbReference type="SMART" id="SM00409">
    <property type="entry name" value="IG"/>
    <property type="match status" value="1"/>
</dbReference>
<name>A0A8C3WQ67_9CETA</name>
<evidence type="ECO:0000313" key="6">
    <source>
        <dbReference type="Proteomes" id="UP000694540"/>
    </source>
</evidence>
<dbReference type="InterPro" id="IPR013783">
    <property type="entry name" value="Ig-like_fold"/>
</dbReference>
<dbReference type="PROSITE" id="PS50835">
    <property type="entry name" value="IG_LIKE"/>
    <property type="match status" value="1"/>
</dbReference>
<dbReference type="SUPFAM" id="SSF48726">
    <property type="entry name" value="Immunoglobulin"/>
    <property type="match status" value="1"/>
</dbReference>
<dbReference type="SMART" id="SM00406">
    <property type="entry name" value="IGv"/>
    <property type="match status" value="1"/>
</dbReference>
<dbReference type="InterPro" id="IPR007110">
    <property type="entry name" value="Ig-like_dom"/>
</dbReference>
<keyword evidence="1" id="KW-0391">Immunity</keyword>
<dbReference type="GO" id="GO:0016020">
    <property type="term" value="C:membrane"/>
    <property type="evidence" value="ECO:0007669"/>
    <property type="project" value="UniProtKB-ARBA"/>
</dbReference>
<accession>A0A8C3WQ67</accession>
<dbReference type="InterPro" id="IPR036179">
    <property type="entry name" value="Ig-like_dom_sf"/>
</dbReference>
<dbReference type="InterPro" id="IPR003599">
    <property type="entry name" value="Ig_sub"/>
</dbReference>
<dbReference type="GO" id="GO:0019814">
    <property type="term" value="C:immunoglobulin complex"/>
    <property type="evidence" value="ECO:0007669"/>
    <property type="project" value="UniProtKB-KW"/>
</dbReference>
<dbReference type="InterPro" id="IPR050150">
    <property type="entry name" value="IgV_Light_Chain"/>
</dbReference>
<reference evidence="5" key="2">
    <citation type="submission" date="2025-09" db="UniProtKB">
        <authorList>
            <consortium name="Ensembl"/>
        </authorList>
    </citation>
    <scope>IDENTIFICATION</scope>
</reference>
<feature type="domain" description="Ig-like" evidence="4">
    <location>
        <begin position="6"/>
        <end position="104"/>
    </location>
</feature>
<keyword evidence="3" id="KW-1280">Immunoglobulin</keyword>